<dbReference type="Pfam" id="PF00480">
    <property type="entry name" value="ROK"/>
    <property type="match status" value="1"/>
</dbReference>
<organism evidence="1 2">
    <name type="scientific">Polaribacter reichenbachii</name>
    <dbReference type="NCBI Taxonomy" id="996801"/>
    <lineage>
        <taxon>Bacteria</taxon>
        <taxon>Pseudomonadati</taxon>
        <taxon>Bacteroidota</taxon>
        <taxon>Flavobacteriia</taxon>
        <taxon>Flavobacteriales</taxon>
        <taxon>Flavobacteriaceae</taxon>
    </lineage>
</organism>
<dbReference type="Proteomes" id="UP000092612">
    <property type="component" value="Unassembled WGS sequence"/>
</dbReference>
<keyword evidence="1" id="KW-0418">Kinase</keyword>
<dbReference type="STRING" id="996801.BW723_13040"/>
<dbReference type="CDD" id="cd24058">
    <property type="entry name" value="ASKHA_NBD_ROK_PPGK"/>
    <property type="match status" value="1"/>
</dbReference>
<evidence type="ECO:0000313" key="1">
    <source>
        <dbReference type="EMBL" id="OBY65184.1"/>
    </source>
</evidence>
<sequence>MKILGFDIGGSGIKAAIVDTKTGELISERHRIDTPKPATPEAVAKVVKEMVEHFNWKKAVGCSFPTTIVDGQCIHSGNLSEKWLNVKVDKLFKKATKLPFYVSNDADLAGLAEVSLGAGKDQKGVTIVITIGTGIGSGLFYNGTLIPNLELGKMLHSNGKIIEFYTADSIRKKEDLTLKQWALRFDELLEYTRIVFSPSLIILGGGISKKYDQFKEFLETDVEINVAEFRNNAGIIGAAMYAHKNLKD</sequence>
<gene>
    <name evidence="1" type="ORF">LPB301_08740</name>
</gene>
<keyword evidence="2" id="KW-1185">Reference proteome</keyword>
<evidence type="ECO:0000313" key="2">
    <source>
        <dbReference type="Proteomes" id="UP000092612"/>
    </source>
</evidence>
<comment type="caution">
    <text evidence="1">The sequence shown here is derived from an EMBL/GenBank/DDBJ whole genome shotgun (WGS) entry which is preliminary data.</text>
</comment>
<dbReference type="InterPro" id="IPR043129">
    <property type="entry name" value="ATPase_NBD"/>
</dbReference>
<dbReference type="Gene3D" id="3.30.420.40">
    <property type="match status" value="2"/>
</dbReference>
<reference evidence="2" key="1">
    <citation type="submission" date="2016-02" db="EMBL/GenBank/DDBJ databases">
        <title>Paenibacillus sp. LPB0068, isolated from Crassostrea gigas.</title>
        <authorList>
            <person name="Shin S.-K."/>
            <person name="Yi H."/>
        </authorList>
    </citation>
    <scope>NUCLEOTIDE SEQUENCE [LARGE SCALE GENOMIC DNA]</scope>
    <source>
        <strain evidence="2">KCTC 23969</strain>
    </source>
</reference>
<name>A0A1B8TZY4_9FLAO</name>
<dbReference type="EMBL" id="LSFL01000031">
    <property type="protein sequence ID" value="OBY65184.1"/>
    <property type="molecule type" value="Genomic_DNA"/>
</dbReference>
<dbReference type="KEGG" id="prn:BW723_13040"/>
<protein>
    <submittedName>
        <fullName evidence="1">Polyphosphate glucokinase</fullName>
    </submittedName>
</protein>
<dbReference type="PANTHER" id="PTHR18964:SF146">
    <property type="entry name" value="POLYPHOSPHATE GLUCOKINASE"/>
    <property type="match status" value="1"/>
</dbReference>
<dbReference type="OrthoDB" id="9810372at2"/>
<dbReference type="RefSeq" id="WP_068360252.1">
    <property type="nucleotide sequence ID" value="NZ_CP019337.1"/>
</dbReference>
<dbReference type="GO" id="GO:0016301">
    <property type="term" value="F:kinase activity"/>
    <property type="evidence" value="ECO:0007669"/>
    <property type="project" value="UniProtKB-KW"/>
</dbReference>
<dbReference type="NCBIfam" id="NF045942">
    <property type="entry name" value="PolPhglucPhase"/>
    <property type="match status" value="1"/>
</dbReference>
<dbReference type="AlphaFoldDB" id="A0A1B8TZY4"/>
<proteinExistence type="predicted"/>
<keyword evidence="1" id="KW-0808">Transferase</keyword>
<dbReference type="PANTHER" id="PTHR18964">
    <property type="entry name" value="ROK (REPRESSOR, ORF, KINASE) FAMILY"/>
    <property type="match status" value="1"/>
</dbReference>
<dbReference type="InterPro" id="IPR000600">
    <property type="entry name" value="ROK"/>
</dbReference>
<dbReference type="SUPFAM" id="SSF53067">
    <property type="entry name" value="Actin-like ATPase domain"/>
    <property type="match status" value="1"/>
</dbReference>
<accession>A0A1B8TZY4</accession>